<evidence type="ECO:0000256" key="1">
    <source>
        <dbReference type="SAM" id="Phobius"/>
    </source>
</evidence>
<evidence type="ECO:0008006" key="4">
    <source>
        <dbReference type="Google" id="ProtNLM"/>
    </source>
</evidence>
<proteinExistence type="predicted"/>
<evidence type="ECO:0000313" key="2">
    <source>
        <dbReference type="EMBL" id="GCD11568.1"/>
    </source>
</evidence>
<accession>A0A401UPZ0</accession>
<dbReference type="EMBL" id="BHYK01000019">
    <property type="protein sequence ID" value="GCD11568.1"/>
    <property type="molecule type" value="Genomic_DNA"/>
</dbReference>
<reference evidence="2 3" key="1">
    <citation type="submission" date="2018-11" db="EMBL/GenBank/DDBJ databases">
        <title>Genome sequencing and assembly of Clostridium tagluense strain A121.</title>
        <authorList>
            <person name="Murakami T."/>
            <person name="Segawa T."/>
            <person name="Shcherbakova V.A."/>
            <person name="Mori H."/>
            <person name="Yoshimura Y."/>
        </authorList>
    </citation>
    <scope>NUCLEOTIDE SEQUENCE [LARGE SCALE GENOMIC DNA]</scope>
    <source>
        <strain evidence="2 3">A121</strain>
    </source>
</reference>
<keyword evidence="1" id="KW-0472">Membrane</keyword>
<name>A0A401UPZ0_9CLOT</name>
<dbReference type="Proteomes" id="UP000287872">
    <property type="component" value="Unassembled WGS sequence"/>
</dbReference>
<gene>
    <name evidence="2" type="ORF">Ctaglu_31910</name>
</gene>
<protein>
    <recommendedName>
        <fullName evidence="4">Calcineurin-like phosphoesterase domain-containing protein</fullName>
    </recommendedName>
</protein>
<organism evidence="2 3">
    <name type="scientific">Clostridium tagluense</name>
    <dbReference type="NCBI Taxonomy" id="360422"/>
    <lineage>
        <taxon>Bacteria</taxon>
        <taxon>Bacillati</taxon>
        <taxon>Bacillota</taxon>
        <taxon>Clostridia</taxon>
        <taxon>Eubacteriales</taxon>
        <taxon>Clostridiaceae</taxon>
        <taxon>Clostridium</taxon>
    </lineage>
</organism>
<feature type="transmembrane region" description="Helical" evidence="1">
    <location>
        <begin position="9"/>
        <end position="26"/>
    </location>
</feature>
<comment type="caution">
    <text evidence="2">The sequence shown here is derived from an EMBL/GenBank/DDBJ whole genome shotgun (WGS) entry which is preliminary data.</text>
</comment>
<dbReference type="AlphaFoldDB" id="A0A401UPZ0"/>
<sequence>MVKKFLGKKYIIFISIIIFLVCFSYFENNNIVISKYNVKSSKLPKAFNNFKIVQISDLHNKIFYKDNNILVKKKITKA</sequence>
<keyword evidence="1" id="KW-0812">Transmembrane</keyword>
<keyword evidence="1" id="KW-1133">Transmembrane helix</keyword>
<evidence type="ECO:0000313" key="3">
    <source>
        <dbReference type="Proteomes" id="UP000287872"/>
    </source>
</evidence>
<keyword evidence="3" id="KW-1185">Reference proteome</keyword>